<dbReference type="SUPFAM" id="SSF75005">
    <property type="entry name" value="Arabinanase/levansucrase/invertase"/>
    <property type="match status" value="1"/>
</dbReference>
<accession>A0ABS9CL65</accession>
<dbReference type="InterPro" id="IPR001362">
    <property type="entry name" value="Glyco_hydro_32"/>
</dbReference>
<dbReference type="Proteomes" id="UP001299220">
    <property type="component" value="Unassembled WGS sequence"/>
</dbReference>
<evidence type="ECO:0000256" key="2">
    <source>
        <dbReference type="ARBA" id="ARBA00022801"/>
    </source>
</evidence>
<protein>
    <submittedName>
        <fullName evidence="5">Glycoside hydrolase family 32 protein</fullName>
    </submittedName>
</protein>
<dbReference type="EMBL" id="JAFBIT010000001">
    <property type="protein sequence ID" value="MCF2651693.1"/>
    <property type="molecule type" value="Genomic_DNA"/>
</dbReference>
<reference evidence="5 6" key="1">
    <citation type="submission" date="2020-12" db="EMBL/GenBank/DDBJ databases">
        <title>Whole genome sequences of gut porcine anaerobes.</title>
        <authorList>
            <person name="Kubasova T."/>
            <person name="Jahodarova E."/>
            <person name="Rychlik I."/>
        </authorList>
    </citation>
    <scope>NUCLEOTIDE SEQUENCE [LARGE SCALE GENOMIC DNA]</scope>
    <source>
        <strain evidence="5 6">An867</strain>
    </source>
</reference>
<proteinExistence type="inferred from homology"/>
<dbReference type="SMART" id="SM00640">
    <property type="entry name" value="Glyco_32"/>
    <property type="match status" value="1"/>
</dbReference>
<evidence type="ECO:0000313" key="6">
    <source>
        <dbReference type="Proteomes" id="UP001299220"/>
    </source>
</evidence>
<feature type="domain" description="Glycosyl hydrolase family 32 N-terminal" evidence="4">
    <location>
        <begin position="93"/>
        <end position="370"/>
    </location>
</feature>
<dbReference type="RefSeq" id="WP_235322700.1">
    <property type="nucleotide sequence ID" value="NZ_JAFBIT010000001.1"/>
</dbReference>
<keyword evidence="3" id="KW-0326">Glycosidase</keyword>
<organism evidence="5 6">
    <name type="scientific">Anaeromassilibacillus senegalensis</name>
    <dbReference type="NCBI Taxonomy" id="1673717"/>
    <lineage>
        <taxon>Bacteria</taxon>
        <taxon>Bacillati</taxon>
        <taxon>Bacillota</taxon>
        <taxon>Clostridia</taxon>
        <taxon>Eubacteriales</taxon>
        <taxon>Acutalibacteraceae</taxon>
        <taxon>Anaeromassilibacillus</taxon>
    </lineage>
</organism>
<dbReference type="Pfam" id="PF00251">
    <property type="entry name" value="Glyco_hydro_32N"/>
    <property type="match status" value="1"/>
</dbReference>
<sequence>MEIYMEKRYLKLPVRFDGTVRHFTISEDGKPVYTFYAAYAAECPDAVYYADLRDYVGKTISLAVEPACGFTAEFSDTMEPLTAAETALRPAVHFTAERGWINDPNGLCFYDGQYHLFYQHNPYGRLWGNMHWGHAVSRDLFHWEHREEALFSDMHGAMFSGSAVVDYENVSGLKQGDETPLLFFYTCAGEKESTQCLAYSTDGGKTLVKYDKNPLIASIADGNRDPKVIYDAARSRWLMALYFEERTYALFTSQDLLNWRFLQKFDLPGDDECPDFYPLTADDGRTLWVFSGAHDMYFVGDFDENGLYQPIQSVGQLSYNSKAYAAQTYYFEPGKPVIRFAWNRSDIPGAPFNGSMCTPTEMTLRKIGGRYYLCAKPICGLEKLVVSERSECDLSVKHFTQPLTSKACRITLSAKDTPFTCKLFGLAIRVENAGISCGEAFLPRTEEETMQIEIVTDTTSTEIYLNGTAITAIAHVQDDGDASFTIDADTPVQIDTLRIAELAL</sequence>
<dbReference type="CDD" id="cd18622">
    <property type="entry name" value="GH32_Inu-like"/>
    <property type="match status" value="1"/>
</dbReference>
<keyword evidence="6" id="KW-1185">Reference proteome</keyword>
<name>A0ABS9CL65_9FIRM</name>
<comment type="similarity">
    <text evidence="1">Belongs to the glycosyl hydrolase 32 family.</text>
</comment>
<evidence type="ECO:0000256" key="1">
    <source>
        <dbReference type="ARBA" id="ARBA00009902"/>
    </source>
</evidence>
<evidence type="ECO:0000256" key="3">
    <source>
        <dbReference type="ARBA" id="ARBA00023295"/>
    </source>
</evidence>
<dbReference type="PANTHER" id="PTHR42800">
    <property type="entry name" value="EXOINULINASE INUD (AFU_ORTHOLOGUE AFUA_5G00480)"/>
    <property type="match status" value="1"/>
</dbReference>
<dbReference type="PANTHER" id="PTHR42800:SF1">
    <property type="entry name" value="EXOINULINASE INUD (AFU_ORTHOLOGUE AFUA_5G00480)"/>
    <property type="match status" value="1"/>
</dbReference>
<dbReference type="InterPro" id="IPR023296">
    <property type="entry name" value="Glyco_hydro_beta-prop_sf"/>
</dbReference>
<dbReference type="Gene3D" id="2.115.10.20">
    <property type="entry name" value="Glycosyl hydrolase domain, family 43"/>
    <property type="match status" value="1"/>
</dbReference>
<evidence type="ECO:0000259" key="4">
    <source>
        <dbReference type="Pfam" id="PF00251"/>
    </source>
</evidence>
<dbReference type="GO" id="GO:0016787">
    <property type="term" value="F:hydrolase activity"/>
    <property type="evidence" value="ECO:0007669"/>
    <property type="project" value="UniProtKB-KW"/>
</dbReference>
<comment type="caution">
    <text evidence="5">The sequence shown here is derived from an EMBL/GenBank/DDBJ whole genome shotgun (WGS) entry which is preliminary data.</text>
</comment>
<gene>
    <name evidence="5" type="ORF">JQM67_03675</name>
</gene>
<keyword evidence="2 5" id="KW-0378">Hydrolase</keyword>
<dbReference type="InterPro" id="IPR013148">
    <property type="entry name" value="Glyco_hydro_32_N"/>
</dbReference>
<evidence type="ECO:0000313" key="5">
    <source>
        <dbReference type="EMBL" id="MCF2651693.1"/>
    </source>
</evidence>